<feature type="compositionally biased region" description="Polar residues" evidence="1">
    <location>
        <begin position="190"/>
        <end position="199"/>
    </location>
</feature>
<feature type="region of interest" description="Disordered" evidence="1">
    <location>
        <begin position="743"/>
        <end position="767"/>
    </location>
</feature>
<protein>
    <recommendedName>
        <fullName evidence="2">HAM1-like N-terminal domain-containing protein</fullName>
    </recommendedName>
</protein>
<comment type="caution">
    <text evidence="3">The sequence shown here is derived from an EMBL/GenBank/DDBJ whole genome shotgun (WGS) entry which is preliminary data.</text>
</comment>
<feature type="compositionally biased region" description="Polar residues" evidence="1">
    <location>
        <begin position="226"/>
        <end position="246"/>
    </location>
</feature>
<feature type="domain" description="HAM1-like N-terminal" evidence="2">
    <location>
        <begin position="4"/>
        <end position="123"/>
    </location>
</feature>
<evidence type="ECO:0000313" key="4">
    <source>
        <dbReference type="Proteomes" id="UP001648503"/>
    </source>
</evidence>
<dbReference type="EMBL" id="JAFCIX010000076">
    <property type="protein sequence ID" value="KAH6599180.1"/>
    <property type="molecule type" value="Genomic_DNA"/>
</dbReference>
<proteinExistence type="predicted"/>
<feature type="compositionally biased region" description="Basic and acidic residues" evidence="1">
    <location>
        <begin position="251"/>
        <end position="267"/>
    </location>
</feature>
<dbReference type="PANTHER" id="PTHR31138:SF1">
    <property type="entry name" value="PDZ DOMAIN-CONTAINING PROTEIN"/>
    <property type="match status" value="1"/>
</dbReference>
<feature type="compositionally biased region" description="Polar residues" evidence="1">
    <location>
        <begin position="147"/>
        <end position="159"/>
    </location>
</feature>
<organism evidence="3 4">
    <name type="scientific">Batrachochytrium salamandrivorans</name>
    <dbReference type="NCBI Taxonomy" id="1357716"/>
    <lineage>
        <taxon>Eukaryota</taxon>
        <taxon>Fungi</taxon>
        <taxon>Fungi incertae sedis</taxon>
        <taxon>Chytridiomycota</taxon>
        <taxon>Chytridiomycota incertae sedis</taxon>
        <taxon>Chytridiomycetes</taxon>
        <taxon>Rhizophydiales</taxon>
        <taxon>Rhizophydiales incertae sedis</taxon>
        <taxon>Batrachochytrium</taxon>
    </lineage>
</organism>
<dbReference type="Proteomes" id="UP001648503">
    <property type="component" value="Unassembled WGS sequence"/>
</dbReference>
<gene>
    <name evidence="3" type="ORF">BASA50_003208</name>
</gene>
<evidence type="ECO:0000313" key="3">
    <source>
        <dbReference type="EMBL" id="KAH6599180.1"/>
    </source>
</evidence>
<name>A0ABQ8FJ47_9FUNG</name>
<feature type="region of interest" description="Disordered" evidence="1">
    <location>
        <begin position="138"/>
        <end position="160"/>
    </location>
</feature>
<sequence>MTIIEIIAAFQNGRLPSNAQIDDLLLLMRYSNAMTSITPSLSPQGQQLWSSIQSALDTLHQAVHECNKSESIQNMMYHLGLAQPLSSMLPAMRAATSARTGSKVVLGAETMVEHIGTLGTLLESMAYGINSKEIEAETDSSKKAQEINPQSSVSASNDVVPTGEIQVATKTDIVGELSQMSPKQQDQRASESYPTAQSVKDTRALDISKIPSQPAMHDASPAKTLKGTTPDTPASSVDQGVGQSMDPSDPSDAKRMGKMKSDERAKESGQVTWSDGIRHGTLETKFSQSSLMARTSIASGIWDTTSESSRNIGMTNAEMLELSGSMIRTVMELSESRLFHALATHLFAMAKTQLEISVSIPHTTTPMEVRDANSDLALTHLKRLVEDLLGESMLDSVVIAVEKFRTHMSVDKILCGILKHGISILEKSIDPRNEALLPELTITGASWLGDIRTHLKSRYPDESYQLVRQISAIFNTISANPYILNLASKMQRISSTIWMFRDNQSFIHPHLIRDFLVHIIPLTIREIRSVPIPQVVHRSPSYDITLDTFNFDTNSITPGSIQAKVPLMTDIMPYVRNVPFTFTTRGILPSFTDSGLASIKVIGDTGYSVLVDLNMFPETPDKTISVSRIDVGLAKLGVSITGTKRDYLYRMFTPILGSLLKAHLSKAITAYITESVSTIDKILTSIKATSGPPQSLDGQINCQMDMFLCALGLDGGATESLIQENIKTEQQRLTERMTWQASVTNQSENPRTWDEMREDVDTNSPPSMVGTVLNSKASPWYWPGFDVSPGSTRTVVL</sequence>
<accession>A0ABQ8FJ47</accession>
<feature type="domain" description="HAM1-like N-terminal" evidence="2">
    <location>
        <begin position="371"/>
        <end position="562"/>
    </location>
</feature>
<evidence type="ECO:0000256" key="1">
    <source>
        <dbReference type="SAM" id="MobiDB-lite"/>
    </source>
</evidence>
<reference evidence="3 4" key="1">
    <citation type="submission" date="2021-02" db="EMBL/GenBank/DDBJ databases">
        <title>Variation within the Batrachochytrium salamandrivorans European outbreak.</title>
        <authorList>
            <person name="Kelly M."/>
            <person name="Pasmans F."/>
            <person name="Shea T.P."/>
            <person name="Munoz J.F."/>
            <person name="Carranza S."/>
            <person name="Cuomo C.A."/>
            <person name="Martel A."/>
        </authorList>
    </citation>
    <scope>NUCLEOTIDE SEQUENCE [LARGE SCALE GENOMIC DNA]</scope>
    <source>
        <strain evidence="3 4">AMFP18/2</strain>
    </source>
</reference>
<dbReference type="Pfam" id="PF19343">
    <property type="entry name" value="HAM1_N"/>
    <property type="match status" value="2"/>
</dbReference>
<evidence type="ECO:0000259" key="2">
    <source>
        <dbReference type="Pfam" id="PF19343"/>
    </source>
</evidence>
<keyword evidence="4" id="KW-1185">Reference proteome</keyword>
<dbReference type="InterPro" id="IPR045967">
    <property type="entry name" value="HAM1-like_N"/>
</dbReference>
<feature type="region of interest" description="Disordered" evidence="1">
    <location>
        <begin position="174"/>
        <end position="273"/>
    </location>
</feature>
<dbReference type="Gene3D" id="3.15.10.10">
    <property type="entry name" value="Bactericidal permeability-increasing protein, domain 1"/>
    <property type="match status" value="1"/>
</dbReference>
<dbReference type="PANTHER" id="PTHR31138">
    <property type="entry name" value="CHROMOSOME 19, WHOLE GENOME SHOTGUN SEQUENCE"/>
    <property type="match status" value="1"/>
</dbReference>